<dbReference type="InterPro" id="IPR027266">
    <property type="entry name" value="TrmE/GcvT-like"/>
</dbReference>
<feature type="domain" description="FAD dependent oxidoreductase" evidence="2">
    <location>
        <begin position="423"/>
        <end position="786"/>
    </location>
</feature>
<feature type="domain" description="GCVT N-terminal" evidence="3">
    <location>
        <begin position="849"/>
        <end position="1133"/>
    </location>
</feature>
<name>A0A8S1EX70_9PELO</name>
<dbReference type="Gene3D" id="1.25.40.10">
    <property type="entry name" value="Tetratricopeptide repeat domain"/>
    <property type="match status" value="1"/>
</dbReference>
<protein>
    <recommendedName>
        <fullName evidence="8">FAD-dependent oxidoreductase</fullName>
    </recommendedName>
</protein>
<dbReference type="SUPFAM" id="SSF48452">
    <property type="entry name" value="TPR-like"/>
    <property type="match status" value="1"/>
</dbReference>
<reference evidence="6 7" key="1">
    <citation type="submission" date="2020-04" db="EMBL/GenBank/DDBJ databases">
        <authorList>
            <person name="Laetsch R D."/>
            <person name="Stevens L."/>
            <person name="Kumar S."/>
            <person name="Blaxter L. M."/>
        </authorList>
    </citation>
    <scope>NUCLEOTIDE SEQUENCE [LARGE SCALE GENOMIC DNA]</scope>
</reference>
<dbReference type="OrthoDB" id="429143at2759"/>
<dbReference type="InterPro" id="IPR006076">
    <property type="entry name" value="FAD-dep_OxRdtase"/>
</dbReference>
<organism evidence="6 7">
    <name type="scientific">Caenorhabditis bovis</name>
    <dbReference type="NCBI Taxonomy" id="2654633"/>
    <lineage>
        <taxon>Eukaryota</taxon>
        <taxon>Metazoa</taxon>
        <taxon>Ecdysozoa</taxon>
        <taxon>Nematoda</taxon>
        <taxon>Chromadorea</taxon>
        <taxon>Rhabditida</taxon>
        <taxon>Rhabditina</taxon>
        <taxon>Rhabditomorpha</taxon>
        <taxon>Rhabditoidea</taxon>
        <taxon>Rhabditidae</taxon>
        <taxon>Peloderinae</taxon>
        <taxon>Caenorhabditis</taxon>
    </lineage>
</organism>
<evidence type="ECO:0000259" key="3">
    <source>
        <dbReference type="Pfam" id="PF01571"/>
    </source>
</evidence>
<feature type="domain" description="FAD dependent oxidoreductase central" evidence="5">
    <location>
        <begin position="795"/>
        <end position="845"/>
    </location>
</feature>
<dbReference type="Proteomes" id="UP000494206">
    <property type="component" value="Unassembled WGS sequence"/>
</dbReference>
<dbReference type="Pfam" id="PF01266">
    <property type="entry name" value="DAO"/>
    <property type="match status" value="1"/>
</dbReference>
<dbReference type="InterPro" id="IPR032503">
    <property type="entry name" value="FAO_M"/>
</dbReference>
<dbReference type="SUPFAM" id="SSF101790">
    <property type="entry name" value="Aminomethyltransferase beta-barrel domain"/>
    <property type="match status" value="1"/>
</dbReference>
<dbReference type="InterPro" id="IPR011990">
    <property type="entry name" value="TPR-like_helical_dom_sf"/>
</dbReference>
<dbReference type="InterPro" id="IPR006222">
    <property type="entry name" value="GCVT_N"/>
</dbReference>
<dbReference type="InterPro" id="IPR028896">
    <property type="entry name" value="GcvT/YgfZ/DmdA"/>
</dbReference>
<evidence type="ECO:0000313" key="6">
    <source>
        <dbReference type="EMBL" id="CAB3408322.1"/>
    </source>
</evidence>
<dbReference type="InterPro" id="IPR036188">
    <property type="entry name" value="FAD/NAD-bd_sf"/>
</dbReference>
<proteinExistence type="inferred from homology"/>
<evidence type="ECO:0000256" key="1">
    <source>
        <dbReference type="ARBA" id="ARBA00008609"/>
    </source>
</evidence>
<accession>A0A8S1EX70</accession>
<dbReference type="EMBL" id="CADEPM010000007">
    <property type="protein sequence ID" value="CAB3408322.1"/>
    <property type="molecule type" value="Genomic_DNA"/>
</dbReference>
<evidence type="ECO:0000259" key="2">
    <source>
        <dbReference type="Pfam" id="PF01266"/>
    </source>
</evidence>
<keyword evidence="7" id="KW-1185">Reference proteome</keyword>
<gene>
    <name evidence="6" type="ORF">CBOVIS_LOCUS10114</name>
</gene>
<dbReference type="AlphaFoldDB" id="A0A8S1EX70"/>
<evidence type="ECO:0008006" key="8">
    <source>
        <dbReference type="Google" id="ProtNLM"/>
    </source>
</evidence>
<evidence type="ECO:0000259" key="5">
    <source>
        <dbReference type="Pfam" id="PF16350"/>
    </source>
</evidence>
<dbReference type="SUPFAM" id="SSF103025">
    <property type="entry name" value="Folate-binding domain"/>
    <property type="match status" value="1"/>
</dbReference>
<dbReference type="Gene3D" id="2.40.30.110">
    <property type="entry name" value="Aminomethyltransferase beta-barrel domains"/>
    <property type="match status" value="1"/>
</dbReference>
<dbReference type="PANTHER" id="PTHR43757">
    <property type="entry name" value="AMINOMETHYLTRANSFERASE"/>
    <property type="match status" value="1"/>
</dbReference>
<evidence type="ECO:0000259" key="4">
    <source>
        <dbReference type="Pfam" id="PF08669"/>
    </source>
</evidence>
<dbReference type="Pfam" id="PF08669">
    <property type="entry name" value="GCV_T_C"/>
    <property type="match status" value="1"/>
</dbReference>
<dbReference type="Pfam" id="PF16350">
    <property type="entry name" value="FAO_M"/>
    <property type="match status" value="1"/>
</dbReference>
<dbReference type="SUPFAM" id="SSF51905">
    <property type="entry name" value="FAD/NAD(P)-binding domain"/>
    <property type="match status" value="1"/>
</dbReference>
<dbReference type="Gene3D" id="3.30.9.10">
    <property type="entry name" value="D-Amino Acid Oxidase, subunit A, domain 2"/>
    <property type="match status" value="1"/>
</dbReference>
<dbReference type="GO" id="GO:0005739">
    <property type="term" value="C:mitochondrion"/>
    <property type="evidence" value="ECO:0007669"/>
    <property type="project" value="TreeGrafter"/>
</dbReference>
<dbReference type="PANTHER" id="PTHR43757:SF15">
    <property type="entry name" value="PYRUVATE DEHYDROGENASE PHOSPHATASE REGULATORY SUBUNIT, MITOCHONDRIAL-LIKE"/>
    <property type="match status" value="1"/>
</dbReference>
<comment type="caution">
    <text evidence="6">The sequence shown here is derived from an EMBL/GenBank/DDBJ whole genome shotgun (WGS) entry which is preliminary data.</text>
</comment>
<dbReference type="Pfam" id="PF01571">
    <property type="entry name" value="GCV_T"/>
    <property type="match status" value="1"/>
</dbReference>
<dbReference type="InterPro" id="IPR013977">
    <property type="entry name" value="GcvT_C"/>
</dbReference>
<sequence>MILSQLAGIAPMPFSDGDNFKGLRDYAEQLITGDEDSINQLRMIARCMLAFPKETCEHPETVEIFVDQKANVQLQKEFFTCIEVECFKGKVEKEILEILKTKFNKSGRTINHNTAVYWITRFRDRQERAIFEQALIKYIEIIKIKENEDPQREVALPDVYQLYTCALDAHLFGRYREAFALLKPTMPFLATSPILWIRITEACICEFYEETFMFTDTYERLFFNKPRINELSNRRSFNEMRPRHPDMTPHYAESAACMALTMAKCSKNPVIQYSAAQNFAFMMLKLRKYRDALDIIQWIVVTIGNRALPMAQMSILLLYKAEAHYYLGDYSKAIETAIRVTKHYEFPTFRSRALMILAMSYIKRMNYKKAYEYIMETLDVQDLCVPMLENVALLGVHLSYVMNNIPMLQVFLENCSKFVSSADVVICGGGISGTSLAYHLAKRGKKVCLFERDSVGCQGATGLSAGLVSAPIFWQDANIQTVAQESLKLYSNLAQTCKFRYVKCGRTYFASTMSNEILLRRMYSRGIVQNDNVELIDCQSEMLARWPFLETEDIQLALFSPEDVALDAVALSQQLAEVAKEHGAKIFENCPVTDVHLGDERQVYGVDTKNGFVETSHFVDAAGIWAGTVLCKSLPHQHIQTATYPCTYTYIHTSKLPTGAVSDLTPIFNDLDGNVMMRATSFKTLCAGFAEQSIRPLARQSDNTTPWHQPEPDWAKFDKNLEKLIHRCGMLGEVNHGDLICGMESYTPDKLPTIGESSQAKGYYVMCGMNGQGLSLAGGLAKLLSEIICDGVAKTADVTRVDVGRFIDLHANSQYLIERTPEIAAQTYMNLYSSHQCHTARNLRMAPIYHQLRDAGAVFGEIMGYERPLWFEKSPKPGRNALLQGQDALIGKPEWFDRVSSEYEACRERVGLIDMSSFSKYDITGPDSVKFLQYLCSANVDEPVGTTVYTGMQHKMGGYVTDCTLSRLGENKFFMVAPTIQQERCLVWMKKWIDRMGVKVHVQDVTGAYTALDLIGPSSRYLMSDVTGLAMSTAEFPTFRCQEINIGMATGIRAISVTHCGELGWVIYIPNEVAQNVYEKVLDAGQEYSLQHAGYYTLRQLRIEKFYVYWGQDINATVTPVECGRMFRVDFKKDFIGKQALLEQVEKGVSKRFVQLLIDSHDKETDPWPQGGETLYRDGRPCGLTTSAAYGFTLGCQVCIAFIENKEFGVSADFINRGTYELDIAGKRFPCRVNLHSPTLPMISSEHPLHYRPTQ</sequence>
<comment type="similarity">
    <text evidence="1">Belongs to the GcvT family.</text>
</comment>
<feature type="domain" description="Aminomethyltransferase C-terminal" evidence="4">
    <location>
        <begin position="1151"/>
        <end position="1233"/>
    </location>
</feature>
<dbReference type="Gene3D" id="3.30.70.1400">
    <property type="entry name" value="Aminomethyltransferase beta-barrel domains"/>
    <property type="match status" value="1"/>
</dbReference>
<evidence type="ECO:0000313" key="7">
    <source>
        <dbReference type="Proteomes" id="UP000494206"/>
    </source>
</evidence>
<dbReference type="Gene3D" id="3.50.50.60">
    <property type="entry name" value="FAD/NAD(P)-binding domain"/>
    <property type="match status" value="1"/>
</dbReference>
<dbReference type="Gene3D" id="3.30.1360.120">
    <property type="entry name" value="Probable tRNA modification gtpase trme, domain 1"/>
    <property type="match status" value="1"/>
</dbReference>
<dbReference type="InterPro" id="IPR029043">
    <property type="entry name" value="GcvT/YgfZ_C"/>
</dbReference>